<dbReference type="EMBL" id="VRSW01000001">
    <property type="protein sequence ID" value="TXK05496.1"/>
    <property type="molecule type" value="Genomic_DNA"/>
</dbReference>
<evidence type="ECO:0000313" key="3">
    <source>
        <dbReference type="Proteomes" id="UP000321196"/>
    </source>
</evidence>
<keyword evidence="1" id="KW-0812">Transmembrane</keyword>
<dbReference type="Proteomes" id="UP000321196">
    <property type="component" value="Unassembled WGS sequence"/>
</dbReference>
<feature type="transmembrane region" description="Helical" evidence="1">
    <location>
        <begin position="15"/>
        <end position="38"/>
    </location>
</feature>
<protein>
    <submittedName>
        <fullName evidence="2">Uncharacterized protein</fullName>
    </submittedName>
</protein>
<organism evidence="2 3">
    <name type="scientific">Microbacterium mitrae</name>
    <dbReference type="NCBI Taxonomy" id="664640"/>
    <lineage>
        <taxon>Bacteria</taxon>
        <taxon>Bacillati</taxon>
        <taxon>Actinomycetota</taxon>
        <taxon>Actinomycetes</taxon>
        <taxon>Micrococcales</taxon>
        <taxon>Microbacteriaceae</taxon>
        <taxon>Microbacterium</taxon>
    </lineage>
</organism>
<evidence type="ECO:0000256" key="1">
    <source>
        <dbReference type="SAM" id="Phobius"/>
    </source>
</evidence>
<evidence type="ECO:0000313" key="2">
    <source>
        <dbReference type="EMBL" id="TXK05496.1"/>
    </source>
</evidence>
<keyword evidence="3" id="KW-1185">Reference proteome</keyword>
<keyword evidence="1" id="KW-0472">Membrane</keyword>
<dbReference type="OrthoDB" id="5079845at2"/>
<proteinExistence type="predicted"/>
<name>A0A5C8HN47_9MICO</name>
<gene>
    <name evidence="2" type="ORF">FVP60_00390</name>
</gene>
<keyword evidence="1" id="KW-1133">Transmembrane helix</keyword>
<dbReference type="RefSeq" id="WP_147824307.1">
    <property type="nucleotide sequence ID" value="NZ_BAAARG010000001.1"/>
</dbReference>
<comment type="caution">
    <text evidence="2">The sequence shown here is derived from an EMBL/GenBank/DDBJ whole genome shotgun (WGS) entry which is preliminary data.</text>
</comment>
<dbReference type="AlphaFoldDB" id="A0A5C8HN47"/>
<accession>A0A5C8HN47</accession>
<reference evidence="2 3" key="1">
    <citation type="submission" date="2019-08" db="EMBL/GenBank/DDBJ databases">
        <authorList>
            <person name="Dong K."/>
        </authorList>
    </citation>
    <scope>NUCLEOTIDE SEQUENCE [LARGE SCALE GENOMIC DNA]</scope>
    <source>
        <strain evidence="2 3">M4-8</strain>
    </source>
</reference>
<sequence length="161" mass="17858">MQGPDEFYPPYQYGWGWLLLAVGLIALVLVAWALVLWFTRIEKPPKQSTQPSVPVTADVLTQLRYEYAARIDQIEAAYTAGAMSPKTANRELSALVRSYVNEYSGLEAPVLSLSDLVELGVHPALIDALQRHYYPSIFRKDMVIDPVAGAAAARAVVSSWY</sequence>